<organism evidence="4 5">
    <name type="scientific">Thiohalocapsa halophila</name>
    <dbReference type="NCBI Taxonomy" id="69359"/>
    <lineage>
        <taxon>Bacteria</taxon>
        <taxon>Pseudomonadati</taxon>
        <taxon>Pseudomonadota</taxon>
        <taxon>Gammaproteobacteria</taxon>
        <taxon>Chromatiales</taxon>
        <taxon>Chromatiaceae</taxon>
        <taxon>Thiohalocapsa</taxon>
    </lineage>
</organism>
<evidence type="ECO:0000256" key="1">
    <source>
        <dbReference type="ARBA" id="ARBA00007734"/>
    </source>
</evidence>
<dbReference type="PANTHER" id="PTHR37423">
    <property type="entry name" value="SOLUBLE LYTIC MUREIN TRANSGLYCOSYLASE-RELATED"/>
    <property type="match status" value="1"/>
</dbReference>
<dbReference type="InterPro" id="IPR000189">
    <property type="entry name" value="Transglyc_AS"/>
</dbReference>
<dbReference type="SUPFAM" id="SSF53955">
    <property type="entry name" value="Lysozyme-like"/>
    <property type="match status" value="1"/>
</dbReference>
<dbReference type="PROSITE" id="PS00922">
    <property type="entry name" value="TRANSGLYCOSYLASE"/>
    <property type="match status" value="1"/>
</dbReference>
<dbReference type="PANTHER" id="PTHR37423:SF2">
    <property type="entry name" value="MEMBRANE-BOUND LYTIC MUREIN TRANSGLYCOSYLASE C"/>
    <property type="match status" value="1"/>
</dbReference>
<dbReference type="Pfam" id="PF13511">
    <property type="entry name" value="DUF4124"/>
    <property type="match status" value="1"/>
</dbReference>
<keyword evidence="5" id="KW-1185">Reference proteome</keyword>
<reference evidence="4 5" key="1">
    <citation type="journal article" date="2020" name="Microorganisms">
        <title>Osmotic Adaptation and Compatible Solute Biosynthesis of Phototrophic Bacteria as Revealed from Genome Analyses.</title>
        <authorList>
            <person name="Imhoff J.F."/>
            <person name="Rahn T."/>
            <person name="Kunzel S."/>
            <person name="Keller A."/>
            <person name="Neulinger S.C."/>
        </authorList>
    </citation>
    <scope>NUCLEOTIDE SEQUENCE [LARGE SCALE GENOMIC DNA]</scope>
    <source>
        <strain evidence="4 5">DSM 6210</strain>
    </source>
</reference>
<feature type="domain" description="DUF4124" evidence="3">
    <location>
        <begin position="29"/>
        <end position="85"/>
    </location>
</feature>
<dbReference type="InterPro" id="IPR025392">
    <property type="entry name" value="DUF4124"/>
</dbReference>
<dbReference type="Gene3D" id="1.10.530.10">
    <property type="match status" value="1"/>
</dbReference>
<comment type="caution">
    <text evidence="4">The sequence shown here is derived from an EMBL/GenBank/DDBJ whole genome shotgun (WGS) entry which is preliminary data.</text>
</comment>
<gene>
    <name evidence="4" type="ORF">CKO31_08645</name>
</gene>
<protein>
    <recommendedName>
        <fullName evidence="6">Lytic transglycosylase domain-containing protein</fullName>
    </recommendedName>
</protein>
<dbReference type="Proteomes" id="UP000748752">
    <property type="component" value="Unassembled WGS sequence"/>
</dbReference>
<dbReference type="InterPro" id="IPR008258">
    <property type="entry name" value="Transglycosylase_SLT_dom_1"/>
</dbReference>
<name>A0ABS1CFZ4_9GAMM</name>
<evidence type="ECO:0000313" key="4">
    <source>
        <dbReference type="EMBL" id="MBK1630809.1"/>
    </source>
</evidence>
<accession>A0ABS1CFZ4</accession>
<evidence type="ECO:0000259" key="2">
    <source>
        <dbReference type="Pfam" id="PF01464"/>
    </source>
</evidence>
<dbReference type="Pfam" id="PF01464">
    <property type="entry name" value="SLT"/>
    <property type="match status" value="1"/>
</dbReference>
<evidence type="ECO:0000313" key="5">
    <source>
        <dbReference type="Proteomes" id="UP000748752"/>
    </source>
</evidence>
<evidence type="ECO:0008006" key="6">
    <source>
        <dbReference type="Google" id="ProtNLM"/>
    </source>
</evidence>
<proteinExistence type="inferred from homology"/>
<comment type="similarity">
    <text evidence="1">Belongs to the transglycosylase Slt family.</text>
</comment>
<dbReference type="InterPro" id="IPR023346">
    <property type="entry name" value="Lysozyme-like_dom_sf"/>
</dbReference>
<dbReference type="EMBL" id="NRRV01000016">
    <property type="protein sequence ID" value="MBK1630809.1"/>
    <property type="molecule type" value="Genomic_DNA"/>
</dbReference>
<feature type="domain" description="Transglycosylase SLT" evidence="2">
    <location>
        <begin position="130"/>
        <end position="226"/>
    </location>
</feature>
<sequence>MRALSPPFGIRVSRSAGERCLGLCILLVLCAGSAPGAIADVYKYVDNDGNVYFSDEPLSGADLQLEWKRTSKRLVTENKAQSQAARKRRDEAMARVQARLDSQALNVSAARPSAPVSGSMSVRRARYRGLIEANAARYGLSAALLHAVIRTESAYKANALSHAGACGLMQLMPGTAARFKVHDIWDPAENIRGGSAYLRFLLDLFDGDLRLALAGYNAGENAVKKYGYEIPPYRETQNYVRKVLRHLAAEGVAHRS</sequence>
<dbReference type="CDD" id="cd16896">
    <property type="entry name" value="LT_Slt70-like"/>
    <property type="match status" value="1"/>
</dbReference>
<evidence type="ECO:0000259" key="3">
    <source>
        <dbReference type="Pfam" id="PF13511"/>
    </source>
</evidence>